<dbReference type="CDD" id="cd02440">
    <property type="entry name" value="AdoMet_MTases"/>
    <property type="match status" value="1"/>
</dbReference>
<evidence type="ECO:0000259" key="4">
    <source>
        <dbReference type="Pfam" id="PF08241"/>
    </source>
</evidence>
<dbReference type="SUPFAM" id="SSF53335">
    <property type="entry name" value="S-adenosyl-L-methionine-dependent methyltransferases"/>
    <property type="match status" value="1"/>
</dbReference>
<dbReference type="EMBL" id="JACJVJ010000002">
    <property type="protein sequence ID" value="MBC2778195.1"/>
    <property type="molecule type" value="Genomic_DNA"/>
</dbReference>
<keyword evidence="1 5" id="KW-0489">Methyltransferase</keyword>
<reference evidence="5 6" key="1">
    <citation type="submission" date="2020-08" db="EMBL/GenBank/DDBJ databases">
        <title>Draft genome sequence of Parasphingopyxis sp. GrpM-11.</title>
        <authorList>
            <person name="Oh J."/>
            <person name="Roh D.-H."/>
        </authorList>
    </citation>
    <scope>NUCLEOTIDE SEQUENCE [LARGE SCALE GENOMIC DNA]</scope>
    <source>
        <strain evidence="5 6">GrpM-11</strain>
    </source>
</reference>
<evidence type="ECO:0000256" key="2">
    <source>
        <dbReference type="ARBA" id="ARBA00022679"/>
    </source>
</evidence>
<feature type="region of interest" description="Disordered" evidence="3">
    <location>
        <begin position="318"/>
        <end position="340"/>
    </location>
</feature>
<dbReference type="InterPro" id="IPR050602">
    <property type="entry name" value="Malonyl-ACP_OMT"/>
</dbReference>
<dbReference type="AlphaFoldDB" id="A0A842HZB1"/>
<accession>A0A842HZB1</accession>
<name>A0A842HZB1_9SPHN</name>
<dbReference type="GO" id="GO:0032259">
    <property type="term" value="P:methylation"/>
    <property type="evidence" value="ECO:0007669"/>
    <property type="project" value="UniProtKB-KW"/>
</dbReference>
<evidence type="ECO:0000313" key="6">
    <source>
        <dbReference type="Proteomes" id="UP000564378"/>
    </source>
</evidence>
<dbReference type="Gene3D" id="3.40.50.150">
    <property type="entry name" value="Vaccinia Virus protein VP39"/>
    <property type="match status" value="1"/>
</dbReference>
<proteinExistence type="predicted"/>
<dbReference type="InterPro" id="IPR029063">
    <property type="entry name" value="SAM-dependent_MTases_sf"/>
</dbReference>
<protein>
    <submittedName>
        <fullName evidence="5">Methyltransferase domain-containing protein</fullName>
    </submittedName>
</protein>
<evidence type="ECO:0000256" key="1">
    <source>
        <dbReference type="ARBA" id="ARBA00022603"/>
    </source>
</evidence>
<organism evidence="5 6">
    <name type="scientific">Parasphingopyxis marina</name>
    <dbReference type="NCBI Taxonomy" id="2761622"/>
    <lineage>
        <taxon>Bacteria</taxon>
        <taxon>Pseudomonadati</taxon>
        <taxon>Pseudomonadota</taxon>
        <taxon>Alphaproteobacteria</taxon>
        <taxon>Sphingomonadales</taxon>
        <taxon>Sphingomonadaceae</taxon>
        <taxon>Parasphingopyxis</taxon>
    </lineage>
</organism>
<gene>
    <name evidence="5" type="ORF">H6P80_11265</name>
</gene>
<keyword evidence="6" id="KW-1185">Reference proteome</keyword>
<dbReference type="Proteomes" id="UP000564378">
    <property type="component" value="Unassembled WGS sequence"/>
</dbReference>
<feature type="compositionally biased region" description="Basic and acidic residues" evidence="3">
    <location>
        <begin position="56"/>
        <end position="69"/>
    </location>
</feature>
<feature type="compositionally biased region" description="Basic residues" evidence="3">
    <location>
        <begin position="1"/>
        <end position="15"/>
    </location>
</feature>
<dbReference type="Pfam" id="PF08241">
    <property type="entry name" value="Methyltransf_11"/>
    <property type="match status" value="1"/>
</dbReference>
<comment type="caution">
    <text evidence="5">The sequence shown here is derived from an EMBL/GenBank/DDBJ whole genome shotgun (WGS) entry which is preliminary data.</text>
</comment>
<evidence type="ECO:0000313" key="5">
    <source>
        <dbReference type="EMBL" id="MBC2778195.1"/>
    </source>
</evidence>
<dbReference type="InterPro" id="IPR013216">
    <property type="entry name" value="Methyltransf_11"/>
</dbReference>
<feature type="domain" description="Methyltransferase type 11" evidence="4">
    <location>
        <begin position="147"/>
        <end position="194"/>
    </location>
</feature>
<dbReference type="PANTHER" id="PTHR13090:SF1">
    <property type="entry name" value="ARGININE-HYDROXYLASE NDUFAF5, MITOCHONDRIAL"/>
    <property type="match status" value="1"/>
</dbReference>
<sequence>MPIALHHRSAGRTARRQGEADNRAGGGAQRGGHGDHGTLFRTAPAGTSPAMNASADHNENPGDKPFDRNLRRTRRDRAFAGWAEHAFLQQAMAEELAERLDTVQRDFSRALILGHSGDALPRALESRTITHITADPGFSFAESDGGIQCDEDRLPFAAESFDLVLSAGLLDTVNDLPGALHLIRRVLRPDGLFLGACLGAGSLPVLRSAMHEADMVSGRAAPRIHPQIDIRAAGDLLGRAGFALQVADCEELTVRFSSFGRLIGDLRGSANSSLLGGPPLSKSAYAAAAAAFESAQVDGKTAEKFAILYLTGWAPSPDQPKAAVRGSGTASLADVLKPKS</sequence>
<dbReference type="PANTHER" id="PTHR13090">
    <property type="entry name" value="ARGININE-HYDROXYLASE NDUFAF5, MITOCHONDRIAL"/>
    <property type="match status" value="1"/>
</dbReference>
<keyword evidence="2 5" id="KW-0808">Transferase</keyword>
<feature type="region of interest" description="Disordered" evidence="3">
    <location>
        <begin position="1"/>
        <end position="69"/>
    </location>
</feature>
<evidence type="ECO:0000256" key="3">
    <source>
        <dbReference type="SAM" id="MobiDB-lite"/>
    </source>
</evidence>
<dbReference type="GO" id="GO:0008757">
    <property type="term" value="F:S-adenosylmethionine-dependent methyltransferase activity"/>
    <property type="evidence" value="ECO:0007669"/>
    <property type="project" value="InterPro"/>
</dbReference>